<dbReference type="PANTHER" id="PTHR43072:SF23">
    <property type="entry name" value="UPF0039 PROTEIN C11D3.02C"/>
    <property type="match status" value="1"/>
</dbReference>
<dbReference type="Pfam" id="PF00583">
    <property type="entry name" value="Acetyltransf_1"/>
    <property type="match status" value="1"/>
</dbReference>
<dbReference type="PROSITE" id="PS51186">
    <property type="entry name" value="GNAT"/>
    <property type="match status" value="1"/>
</dbReference>
<dbReference type="RefSeq" id="WP_116847039.1">
    <property type="nucleotide sequence ID" value="NZ_QTJU01000002.1"/>
</dbReference>
<dbReference type="PANTHER" id="PTHR43072">
    <property type="entry name" value="N-ACETYLTRANSFERASE"/>
    <property type="match status" value="1"/>
</dbReference>
<sequence length="162" mass="18133">MQVLAMLADHWTEVKAIYESGLATGNASFQQTAPSWEQWNQSHLQHSRLVVVDGQTVVGWAALTPVSSRSVYSGVAEVSIYISDAHRGRGVGKILLAELITTSEQNNIWTLQAGIFPENIASIKLHEQAGFRQVGYREKIGKMNDRWRDTVLLERRSKVVGW</sequence>
<dbReference type="EMBL" id="QTJU01000002">
    <property type="protein sequence ID" value="RFM29054.1"/>
    <property type="molecule type" value="Genomic_DNA"/>
</dbReference>
<keyword evidence="5" id="KW-1185">Reference proteome</keyword>
<dbReference type="CDD" id="cd04301">
    <property type="entry name" value="NAT_SF"/>
    <property type="match status" value="1"/>
</dbReference>
<dbReference type="OrthoDB" id="9799096at2"/>
<evidence type="ECO:0000256" key="2">
    <source>
        <dbReference type="ARBA" id="ARBA00023315"/>
    </source>
</evidence>
<evidence type="ECO:0000313" key="5">
    <source>
        <dbReference type="Proteomes" id="UP000261284"/>
    </source>
</evidence>
<dbReference type="Proteomes" id="UP000261284">
    <property type="component" value="Unassembled WGS sequence"/>
</dbReference>
<accession>A0A3E1NMJ4</accession>
<evidence type="ECO:0000259" key="3">
    <source>
        <dbReference type="PROSITE" id="PS51186"/>
    </source>
</evidence>
<keyword evidence="2" id="KW-0012">Acyltransferase</keyword>
<dbReference type="GO" id="GO:0016747">
    <property type="term" value="F:acyltransferase activity, transferring groups other than amino-acyl groups"/>
    <property type="evidence" value="ECO:0007669"/>
    <property type="project" value="InterPro"/>
</dbReference>
<dbReference type="SUPFAM" id="SSF55729">
    <property type="entry name" value="Acyl-CoA N-acyltransferases (Nat)"/>
    <property type="match status" value="1"/>
</dbReference>
<dbReference type="Gene3D" id="3.40.630.30">
    <property type="match status" value="1"/>
</dbReference>
<gene>
    <name evidence="4" type="ORF">DXN05_09850</name>
</gene>
<evidence type="ECO:0000313" key="4">
    <source>
        <dbReference type="EMBL" id="RFM29054.1"/>
    </source>
</evidence>
<comment type="caution">
    <text evidence="4">The sequence shown here is derived from an EMBL/GenBank/DDBJ whole genome shotgun (WGS) entry which is preliminary data.</text>
</comment>
<proteinExistence type="predicted"/>
<protein>
    <submittedName>
        <fullName evidence="4">N-acetyltransferase</fullName>
    </submittedName>
</protein>
<evidence type="ECO:0000256" key="1">
    <source>
        <dbReference type="ARBA" id="ARBA00022679"/>
    </source>
</evidence>
<reference evidence="4 5" key="1">
    <citation type="submission" date="2018-08" db="EMBL/GenBank/DDBJ databases">
        <title>Chitinophagaceae sp. K23C18032701, a novel bacterium isolated from forest soil.</title>
        <authorList>
            <person name="Wang C."/>
        </authorList>
    </citation>
    <scope>NUCLEOTIDE SEQUENCE [LARGE SCALE GENOMIC DNA]</scope>
    <source>
        <strain evidence="4 5">K23C18032701</strain>
    </source>
</reference>
<organism evidence="4 5">
    <name type="scientific">Deminuibacter soli</name>
    <dbReference type="NCBI Taxonomy" id="2291815"/>
    <lineage>
        <taxon>Bacteria</taxon>
        <taxon>Pseudomonadati</taxon>
        <taxon>Bacteroidota</taxon>
        <taxon>Chitinophagia</taxon>
        <taxon>Chitinophagales</taxon>
        <taxon>Chitinophagaceae</taxon>
        <taxon>Deminuibacter</taxon>
    </lineage>
</organism>
<dbReference type="AlphaFoldDB" id="A0A3E1NMJ4"/>
<keyword evidence="1 4" id="KW-0808">Transferase</keyword>
<name>A0A3E1NMJ4_9BACT</name>
<dbReference type="InterPro" id="IPR000182">
    <property type="entry name" value="GNAT_dom"/>
</dbReference>
<dbReference type="InterPro" id="IPR016181">
    <property type="entry name" value="Acyl_CoA_acyltransferase"/>
</dbReference>
<feature type="domain" description="N-acetyltransferase" evidence="3">
    <location>
        <begin position="1"/>
        <end position="154"/>
    </location>
</feature>